<proteinExistence type="predicted"/>
<dbReference type="Gene3D" id="2.30.29.80">
    <property type="match status" value="1"/>
</dbReference>
<evidence type="ECO:0000313" key="2">
    <source>
        <dbReference type="Proteomes" id="UP000030518"/>
    </source>
</evidence>
<keyword evidence="2" id="KW-1185">Reference proteome</keyword>
<evidence type="ECO:0008006" key="3">
    <source>
        <dbReference type="Google" id="ProtNLM"/>
    </source>
</evidence>
<evidence type="ECO:0000313" key="1">
    <source>
        <dbReference type="EMBL" id="KGQ18089.1"/>
    </source>
</evidence>
<accession>A0A0A2WYM5</accession>
<dbReference type="EMBL" id="JRKJ01000021">
    <property type="protein sequence ID" value="KGQ18089.1"/>
    <property type="molecule type" value="Genomic_DNA"/>
</dbReference>
<dbReference type="Proteomes" id="UP000030518">
    <property type="component" value="Unassembled WGS sequence"/>
</dbReference>
<organism evidence="1 2">
    <name type="scientific">Lysobacter dokdonensis DS-58</name>
    <dbReference type="NCBI Taxonomy" id="1300345"/>
    <lineage>
        <taxon>Bacteria</taxon>
        <taxon>Pseudomonadati</taxon>
        <taxon>Pseudomonadota</taxon>
        <taxon>Gammaproteobacteria</taxon>
        <taxon>Lysobacterales</taxon>
        <taxon>Lysobacteraceae</taxon>
        <taxon>Noviluteimonas</taxon>
    </lineage>
</organism>
<dbReference type="PATRIC" id="fig|1300345.3.peg.2515"/>
<sequence length="78" mass="9155">MQAIPDYPRQFILSTDTRNRWRWFLFDDGMKPVARAFTTYRTYDACIEGIRQAVGIAQGAAVWDAELQRWDEQALARE</sequence>
<protein>
    <recommendedName>
        <fullName evidence="3">DUF1508 domain containing protein</fullName>
    </recommendedName>
</protein>
<dbReference type="InterPro" id="IPR036913">
    <property type="entry name" value="YegP-like_sf"/>
</dbReference>
<name>A0A0A2WYM5_9GAMM</name>
<dbReference type="AlphaFoldDB" id="A0A0A2WYM5"/>
<gene>
    <name evidence="1" type="ORF">LF41_1443</name>
</gene>
<reference evidence="1 2" key="1">
    <citation type="submission" date="2014-09" db="EMBL/GenBank/DDBJ databases">
        <title>Genome sequences of Lysobacter dokdonensis DS-58.</title>
        <authorList>
            <person name="Kim J.F."/>
            <person name="Kwak M.-J."/>
        </authorList>
    </citation>
    <scope>NUCLEOTIDE SEQUENCE [LARGE SCALE GENOMIC DNA]</scope>
    <source>
        <strain evidence="1 2">DS-58</strain>
    </source>
</reference>
<dbReference type="SUPFAM" id="SSF160113">
    <property type="entry name" value="YegP-like"/>
    <property type="match status" value="1"/>
</dbReference>
<dbReference type="RefSeq" id="WP_036170418.1">
    <property type="nucleotide sequence ID" value="NZ_JRKJ01000021.1"/>
</dbReference>
<comment type="caution">
    <text evidence="1">The sequence shown here is derived from an EMBL/GenBank/DDBJ whole genome shotgun (WGS) entry which is preliminary data.</text>
</comment>